<evidence type="ECO:0000256" key="1">
    <source>
        <dbReference type="ARBA" id="ARBA00004120"/>
    </source>
</evidence>
<protein>
    <submittedName>
        <fullName evidence="6">Uncharacterized protein</fullName>
    </submittedName>
</protein>
<keyword evidence="7" id="KW-1185">Reference proteome</keyword>
<dbReference type="EMBL" id="MPUH01000317">
    <property type="protein sequence ID" value="OMJ83064.1"/>
    <property type="molecule type" value="Genomic_DNA"/>
</dbReference>
<sequence length="276" mass="31949">MADLAFIQKEIELRQNLAGNKFITPLPMGAKVYIIGELLSAKNFEEDNIYVFLETKLPEGWEYNTEDYDDPRIKESDESDLINRTRNITQISKAVPTGFKRKPISYFSFPLAWSFMASDSALLEEWPKVSVQVNSADSWGKHKILGYGFLQFPPKPGFYQISVPTCRPVENLYSEVHSFYLGGSVRVEDPWEMAKSTVCNEEGERSTVNRYGFRTQSGGKVNFQLSVVVQTNAELLKQVEITEAINRKQKKELKWKREQRKTQQIINREQEKRIFK</sequence>
<comment type="caution">
    <text evidence="6">The sequence shown here is derived from an EMBL/GenBank/DDBJ whole genome shotgun (WGS) entry which is preliminary data.</text>
</comment>
<keyword evidence="3" id="KW-0970">Cilium biogenesis/degradation</keyword>
<proteinExistence type="predicted"/>
<keyword evidence="2" id="KW-0963">Cytoplasm</keyword>
<dbReference type="GO" id="GO:0036038">
    <property type="term" value="C:MKS complex"/>
    <property type="evidence" value="ECO:0007669"/>
    <property type="project" value="TreeGrafter"/>
</dbReference>
<dbReference type="PANTHER" id="PTHR12968">
    <property type="entry name" value="B9 DOMAIN-CONTAINING"/>
    <property type="match status" value="1"/>
</dbReference>
<dbReference type="PANTHER" id="PTHR12968:SF4">
    <property type="entry name" value="TECTONIC-LIKE COMPLEX MEMBER MKS1"/>
    <property type="match status" value="1"/>
</dbReference>
<dbReference type="InterPro" id="IPR010796">
    <property type="entry name" value="C2_B9-type_dom"/>
</dbReference>
<reference evidence="6 7" key="1">
    <citation type="submission" date="2016-11" db="EMBL/GenBank/DDBJ databases">
        <title>The macronuclear genome of Stentor coeruleus: a giant cell with tiny introns.</title>
        <authorList>
            <person name="Slabodnick M."/>
            <person name="Ruby J.G."/>
            <person name="Reiff S.B."/>
            <person name="Swart E.C."/>
            <person name="Gosai S."/>
            <person name="Prabakaran S."/>
            <person name="Witkowska E."/>
            <person name="Larue G.E."/>
            <person name="Fisher S."/>
            <person name="Freeman R.M."/>
            <person name="Gunawardena J."/>
            <person name="Chu W."/>
            <person name="Stover N.A."/>
            <person name="Gregory B.D."/>
            <person name="Nowacki M."/>
            <person name="Derisi J."/>
            <person name="Roy S.W."/>
            <person name="Marshall W.F."/>
            <person name="Sood P."/>
        </authorList>
    </citation>
    <scope>NUCLEOTIDE SEQUENCE [LARGE SCALE GENOMIC DNA]</scope>
    <source>
        <strain evidence="6">WM001</strain>
    </source>
</reference>
<keyword evidence="5" id="KW-0966">Cell projection</keyword>
<evidence type="ECO:0000256" key="2">
    <source>
        <dbReference type="ARBA" id="ARBA00022490"/>
    </source>
</evidence>
<dbReference type="PROSITE" id="PS51381">
    <property type="entry name" value="C2_B9"/>
    <property type="match status" value="1"/>
</dbReference>
<dbReference type="OrthoDB" id="10263520at2759"/>
<organism evidence="6 7">
    <name type="scientific">Stentor coeruleus</name>
    <dbReference type="NCBI Taxonomy" id="5963"/>
    <lineage>
        <taxon>Eukaryota</taxon>
        <taxon>Sar</taxon>
        <taxon>Alveolata</taxon>
        <taxon>Ciliophora</taxon>
        <taxon>Postciliodesmatophora</taxon>
        <taxon>Heterotrichea</taxon>
        <taxon>Heterotrichida</taxon>
        <taxon>Stentoridae</taxon>
        <taxon>Stentor</taxon>
    </lineage>
</organism>
<evidence type="ECO:0000256" key="5">
    <source>
        <dbReference type="ARBA" id="ARBA00023273"/>
    </source>
</evidence>
<dbReference type="AlphaFoldDB" id="A0A1R2C200"/>
<name>A0A1R2C200_9CILI</name>
<dbReference type="Pfam" id="PF07162">
    <property type="entry name" value="B9-C2"/>
    <property type="match status" value="1"/>
</dbReference>
<dbReference type="Proteomes" id="UP000187209">
    <property type="component" value="Unassembled WGS sequence"/>
</dbReference>
<comment type="subcellular location">
    <subcellularLocation>
        <location evidence="1">Cytoplasm</location>
        <location evidence="1">Cytoskeleton</location>
        <location evidence="1">Cilium basal body</location>
    </subcellularLocation>
</comment>
<accession>A0A1R2C200</accession>
<keyword evidence="4" id="KW-0206">Cytoskeleton</keyword>
<evidence type="ECO:0000256" key="3">
    <source>
        <dbReference type="ARBA" id="ARBA00022794"/>
    </source>
</evidence>
<gene>
    <name evidence="6" type="ORF">SteCoe_16100</name>
</gene>
<dbReference type="GO" id="GO:0060271">
    <property type="term" value="P:cilium assembly"/>
    <property type="evidence" value="ECO:0007669"/>
    <property type="project" value="TreeGrafter"/>
</dbReference>
<evidence type="ECO:0000256" key="4">
    <source>
        <dbReference type="ARBA" id="ARBA00023212"/>
    </source>
</evidence>
<evidence type="ECO:0000313" key="6">
    <source>
        <dbReference type="EMBL" id="OMJ83064.1"/>
    </source>
</evidence>
<evidence type="ECO:0000313" key="7">
    <source>
        <dbReference type="Proteomes" id="UP000187209"/>
    </source>
</evidence>